<keyword evidence="2" id="KW-1185">Reference proteome</keyword>
<dbReference type="OrthoDB" id="5007869at2"/>
<dbReference type="AlphaFoldDB" id="A0A1G7XIV1"/>
<dbReference type="Proteomes" id="UP000199009">
    <property type="component" value="Chromosome I"/>
</dbReference>
<dbReference type="STRING" id="370764.SAMN04489810_1439"/>
<accession>A0A1G7XIV1</accession>
<gene>
    <name evidence="1" type="ORF">SAMN04489810_1439</name>
</gene>
<protein>
    <recommendedName>
        <fullName evidence="3">CdiI immunity protein domain-containing protein</fullName>
    </recommendedName>
</protein>
<proteinExistence type="predicted"/>
<reference evidence="1 2" key="1">
    <citation type="submission" date="2016-10" db="EMBL/GenBank/DDBJ databases">
        <authorList>
            <person name="de Groot N.N."/>
        </authorList>
    </citation>
    <scope>NUCLEOTIDE SEQUENCE [LARGE SCALE GENOMIC DNA]</scope>
    <source>
        <strain evidence="1 2">DSM 23142</strain>
    </source>
</reference>
<organism evidence="1 2">
    <name type="scientific">Microbacterium pygmaeum</name>
    <dbReference type="NCBI Taxonomy" id="370764"/>
    <lineage>
        <taxon>Bacteria</taxon>
        <taxon>Bacillati</taxon>
        <taxon>Actinomycetota</taxon>
        <taxon>Actinomycetes</taxon>
        <taxon>Micrococcales</taxon>
        <taxon>Microbacteriaceae</taxon>
        <taxon>Microbacterium</taxon>
    </lineage>
</organism>
<evidence type="ECO:0000313" key="2">
    <source>
        <dbReference type="Proteomes" id="UP000199009"/>
    </source>
</evidence>
<name>A0A1G7XIV1_9MICO</name>
<evidence type="ECO:0008006" key="3">
    <source>
        <dbReference type="Google" id="ProtNLM"/>
    </source>
</evidence>
<dbReference type="RefSeq" id="WP_091488133.1">
    <property type="nucleotide sequence ID" value="NZ_LT629692.1"/>
</dbReference>
<dbReference type="EMBL" id="LT629692">
    <property type="protein sequence ID" value="SDG84094.1"/>
    <property type="molecule type" value="Genomic_DNA"/>
</dbReference>
<sequence length="89" mass="9854">MALPQERFDELLHRTALAALFYYPEIAVDDADYNLQSDIDYCLEPVAALGADELNGLRAVVGRVITNPSAHRTTLMELIIELAPEPSPE</sequence>
<evidence type="ECO:0000313" key="1">
    <source>
        <dbReference type="EMBL" id="SDG84094.1"/>
    </source>
</evidence>